<feature type="transmembrane region" description="Helical" evidence="5">
    <location>
        <begin position="174"/>
        <end position="195"/>
    </location>
</feature>
<dbReference type="CDD" id="cd17324">
    <property type="entry name" value="MFS_NepI_like"/>
    <property type="match status" value="1"/>
</dbReference>
<evidence type="ECO:0000256" key="4">
    <source>
        <dbReference type="ARBA" id="ARBA00023136"/>
    </source>
</evidence>
<dbReference type="RefSeq" id="WP_349951392.1">
    <property type="nucleotide sequence ID" value="NZ_JBEHGX010000007.1"/>
</dbReference>
<evidence type="ECO:0000313" key="8">
    <source>
        <dbReference type="Proteomes" id="UP001447374"/>
    </source>
</evidence>
<evidence type="ECO:0000256" key="2">
    <source>
        <dbReference type="ARBA" id="ARBA00022692"/>
    </source>
</evidence>
<gene>
    <name evidence="7" type="ORF">ABQG75_14260</name>
</gene>
<feature type="domain" description="Major facilitator superfamily (MFS) profile" evidence="6">
    <location>
        <begin position="22"/>
        <end position="400"/>
    </location>
</feature>
<dbReference type="SUPFAM" id="SSF103473">
    <property type="entry name" value="MFS general substrate transporter"/>
    <property type="match status" value="1"/>
</dbReference>
<organism evidence="7 8">
    <name type="scientific">Franconibacter daqui</name>
    <dbReference type="NCBI Taxonomy" id="2047724"/>
    <lineage>
        <taxon>Bacteria</taxon>
        <taxon>Pseudomonadati</taxon>
        <taxon>Pseudomonadota</taxon>
        <taxon>Gammaproteobacteria</taxon>
        <taxon>Enterobacterales</taxon>
        <taxon>Enterobacteriaceae</taxon>
        <taxon>Franconibacter</taxon>
    </lineage>
</organism>
<keyword evidence="8" id="KW-1185">Reference proteome</keyword>
<dbReference type="InterPro" id="IPR011701">
    <property type="entry name" value="MFS"/>
</dbReference>
<feature type="transmembrane region" description="Helical" evidence="5">
    <location>
        <begin position="255"/>
        <end position="274"/>
    </location>
</feature>
<feature type="transmembrane region" description="Helical" evidence="5">
    <location>
        <begin position="87"/>
        <end position="107"/>
    </location>
</feature>
<dbReference type="Pfam" id="PF07690">
    <property type="entry name" value="MFS_1"/>
    <property type="match status" value="1"/>
</dbReference>
<evidence type="ECO:0000313" key="7">
    <source>
        <dbReference type="EMBL" id="MER0126902.1"/>
    </source>
</evidence>
<evidence type="ECO:0000256" key="5">
    <source>
        <dbReference type="SAM" id="Phobius"/>
    </source>
</evidence>
<dbReference type="PROSITE" id="PS50850">
    <property type="entry name" value="MFS"/>
    <property type="match status" value="1"/>
</dbReference>
<keyword evidence="4 5" id="KW-0472">Membrane</keyword>
<dbReference type="Gene3D" id="1.20.1250.20">
    <property type="entry name" value="MFS general substrate transporter like domains"/>
    <property type="match status" value="1"/>
</dbReference>
<name>A0ABV1PPW9_9ENTR</name>
<keyword evidence="2 5" id="KW-0812">Transmembrane</keyword>
<reference evidence="7 8" key="1">
    <citation type="submission" date="2024-06" db="EMBL/GenBank/DDBJ databases">
        <title>Fanconibacter daqui strain Q02 whole shotgun sequencing project.</title>
        <authorList>
            <person name="Rodrigues J.W.A."/>
            <person name="Viana L.C."/>
            <person name="Vieira E.C."/>
            <person name="Souza F.O.L."/>
            <person name="Alegria O.C."/>
            <person name="Patroca S."/>
            <person name="Cruz A.C.R."/>
            <person name="Nunes A.R.C."/>
        </authorList>
    </citation>
    <scope>NUCLEOTIDE SEQUENCE [LARGE SCALE GENOMIC DNA]</scope>
    <source>
        <strain evidence="7 8">Q02</strain>
    </source>
</reference>
<keyword evidence="3 5" id="KW-1133">Transmembrane helix</keyword>
<dbReference type="PANTHER" id="PTHR42910:SF1">
    <property type="entry name" value="MAJOR FACILITATOR SUPERFAMILY (MFS) PROFILE DOMAIN-CONTAINING PROTEIN"/>
    <property type="match status" value="1"/>
</dbReference>
<feature type="transmembrane region" description="Helical" evidence="5">
    <location>
        <begin position="286"/>
        <end position="305"/>
    </location>
</feature>
<sequence length="400" mass="42174">MPETSFSGQCARSPQAYAPGWLILLFSVASGLAVANVYFAQPLLASMAAELHVTTEAIGLVVSATQAGYGAGLLLLVPLGDLIERRLLITGMLLISSVALTAVGFAAEYYTLLIAMTAVGLMAVVVQVFVASASTLSTPGARGRAVGTVTGGIVLGILLARLAAGILADLAGWRAIYLLSAALVVMMAILLWQVFPSQRAERAETTYRQILLSVALLFFTEKLLRIRAILALLIFMSFSILWTSLVLPLSAAPYFFNHTQTGLFGLAGVAGALAASRAGRWADRGYGQRTSGLALCVLAASWLPLSMAQSSILLLILGIVMLDFAVQAVHVTNQSLIFAARPEAASRLVSAYMFFYSAGSGVGALLATLTYSAWGWTGVCLTGALVSVTALIFWRFTHRG</sequence>
<evidence type="ECO:0000256" key="1">
    <source>
        <dbReference type="ARBA" id="ARBA00022475"/>
    </source>
</evidence>
<evidence type="ECO:0000256" key="3">
    <source>
        <dbReference type="ARBA" id="ARBA00022989"/>
    </source>
</evidence>
<feature type="transmembrane region" description="Helical" evidence="5">
    <location>
        <begin position="311"/>
        <end position="332"/>
    </location>
</feature>
<accession>A0ABV1PPW9</accession>
<dbReference type="Proteomes" id="UP001447374">
    <property type="component" value="Unassembled WGS sequence"/>
</dbReference>
<comment type="caution">
    <text evidence="7">The sequence shown here is derived from an EMBL/GenBank/DDBJ whole genome shotgun (WGS) entry which is preliminary data.</text>
</comment>
<proteinExistence type="predicted"/>
<feature type="transmembrane region" description="Helical" evidence="5">
    <location>
        <begin position="60"/>
        <end position="80"/>
    </location>
</feature>
<feature type="transmembrane region" description="Helical" evidence="5">
    <location>
        <begin position="21"/>
        <end position="40"/>
    </location>
</feature>
<dbReference type="InterPro" id="IPR020846">
    <property type="entry name" value="MFS_dom"/>
</dbReference>
<protein>
    <submittedName>
        <fullName evidence="7">MFS transporter</fullName>
    </submittedName>
</protein>
<feature type="transmembrane region" description="Helical" evidence="5">
    <location>
        <begin position="373"/>
        <end position="394"/>
    </location>
</feature>
<evidence type="ECO:0000259" key="6">
    <source>
        <dbReference type="PROSITE" id="PS50850"/>
    </source>
</evidence>
<dbReference type="EMBL" id="JBEHGX010000007">
    <property type="protein sequence ID" value="MER0126902.1"/>
    <property type="molecule type" value="Genomic_DNA"/>
</dbReference>
<feature type="transmembrane region" description="Helical" evidence="5">
    <location>
        <begin position="228"/>
        <end position="249"/>
    </location>
</feature>
<feature type="transmembrane region" description="Helical" evidence="5">
    <location>
        <begin position="145"/>
        <end position="168"/>
    </location>
</feature>
<feature type="transmembrane region" description="Helical" evidence="5">
    <location>
        <begin position="344"/>
        <end position="367"/>
    </location>
</feature>
<keyword evidence="1" id="KW-1003">Cell membrane</keyword>
<dbReference type="InterPro" id="IPR036259">
    <property type="entry name" value="MFS_trans_sf"/>
</dbReference>
<dbReference type="PANTHER" id="PTHR42910">
    <property type="entry name" value="TRANSPORTER SCO4007-RELATED"/>
    <property type="match status" value="1"/>
</dbReference>
<feature type="transmembrane region" description="Helical" evidence="5">
    <location>
        <begin position="113"/>
        <end position="133"/>
    </location>
</feature>